<name>A0A6A6SVS7_9PLEO</name>
<sequence length="57" mass="6146">MPCISFEDRSSAGYGSGGVALKAGCQTRWTTPCEPCRTGLDQWHAVRRCAGSFAFAF</sequence>
<dbReference type="Proteomes" id="UP000799324">
    <property type="component" value="Unassembled WGS sequence"/>
</dbReference>
<evidence type="ECO:0000313" key="2">
    <source>
        <dbReference type="Proteomes" id="UP000799324"/>
    </source>
</evidence>
<evidence type="ECO:0000313" key="1">
    <source>
        <dbReference type="EMBL" id="KAF2651875.1"/>
    </source>
</evidence>
<dbReference type="AlphaFoldDB" id="A0A6A6SVS7"/>
<dbReference type="EMBL" id="MU004415">
    <property type="protein sequence ID" value="KAF2651875.1"/>
    <property type="molecule type" value="Genomic_DNA"/>
</dbReference>
<organism evidence="1 2">
    <name type="scientific">Lophiostoma macrostomum CBS 122681</name>
    <dbReference type="NCBI Taxonomy" id="1314788"/>
    <lineage>
        <taxon>Eukaryota</taxon>
        <taxon>Fungi</taxon>
        <taxon>Dikarya</taxon>
        <taxon>Ascomycota</taxon>
        <taxon>Pezizomycotina</taxon>
        <taxon>Dothideomycetes</taxon>
        <taxon>Pleosporomycetidae</taxon>
        <taxon>Pleosporales</taxon>
        <taxon>Lophiostomataceae</taxon>
        <taxon>Lophiostoma</taxon>
    </lineage>
</organism>
<keyword evidence="2" id="KW-1185">Reference proteome</keyword>
<gene>
    <name evidence="1" type="ORF">K491DRAFT_75854</name>
</gene>
<protein>
    <submittedName>
        <fullName evidence="1">Uncharacterized protein</fullName>
    </submittedName>
</protein>
<accession>A0A6A6SVS7</accession>
<reference evidence="1" key="1">
    <citation type="journal article" date="2020" name="Stud. Mycol.">
        <title>101 Dothideomycetes genomes: a test case for predicting lifestyles and emergence of pathogens.</title>
        <authorList>
            <person name="Haridas S."/>
            <person name="Albert R."/>
            <person name="Binder M."/>
            <person name="Bloem J."/>
            <person name="Labutti K."/>
            <person name="Salamov A."/>
            <person name="Andreopoulos B."/>
            <person name="Baker S."/>
            <person name="Barry K."/>
            <person name="Bills G."/>
            <person name="Bluhm B."/>
            <person name="Cannon C."/>
            <person name="Castanera R."/>
            <person name="Culley D."/>
            <person name="Daum C."/>
            <person name="Ezra D."/>
            <person name="Gonzalez J."/>
            <person name="Henrissat B."/>
            <person name="Kuo A."/>
            <person name="Liang C."/>
            <person name="Lipzen A."/>
            <person name="Lutzoni F."/>
            <person name="Magnuson J."/>
            <person name="Mondo S."/>
            <person name="Nolan M."/>
            <person name="Ohm R."/>
            <person name="Pangilinan J."/>
            <person name="Park H.-J."/>
            <person name="Ramirez L."/>
            <person name="Alfaro M."/>
            <person name="Sun H."/>
            <person name="Tritt A."/>
            <person name="Yoshinaga Y."/>
            <person name="Zwiers L.-H."/>
            <person name="Turgeon B."/>
            <person name="Goodwin S."/>
            <person name="Spatafora J."/>
            <person name="Crous P."/>
            <person name="Grigoriev I."/>
        </authorList>
    </citation>
    <scope>NUCLEOTIDE SEQUENCE</scope>
    <source>
        <strain evidence="1">CBS 122681</strain>
    </source>
</reference>
<proteinExistence type="predicted"/>